<evidence type="ECO:0000313" key="2">
    <source>
        <dbReference type="EMBL" id="EEX19625.1"/>
    </source>
</evidence>
<accession>C9MLU1</accession>
<reference evidence="2 3" key="1">
    <citation type="submission" date="2009-09" db="EMBL/GenBank/DDBJ databases">
        <authorList>
            <person name="Weinstock G."/>
            <person name="Sodergren E."/>
            <person name="Clifton S."/>
            <person name="Fulton L."/>
            <person name="Fulton B."/>
            <person name="Courtney L."/>
            <person name="Fronick C."/>
            <person name="Harrison M."/>
            <person name="Strong C."/>
            <person name="Farmer C."/>
            <person name="Delahaunty K."/>
            <person name="Markovic C."/>
            <person name="Hall O."/>
            <person name="Minx P."/>
            <person name="Tomlinson C."/>
            <person name="Mitreva M."/>
            <person name="Nelson J."/>
            <person name="Hou S."/>
            <person name="Wollam A."/>
            <person name="Pepin K.H."/>
            <person name="Johnson M."/>
            <person name="Bhonagiri V."/>
            <person name="Nash W.E."/>
            <person name="Warren W."/>
            <person name="Chinwalla A."/>
            <person name="Mardis E.R."/>
            <person name="Wilson R.K."/>
        </authorList>
    </citation>
    <scope>NUCLEOTIDE SEQUENCE [LARGE SCALE GENOMIC DNA]</scope>
    <source>
        <strain evidence="2 3">F0319</strain>
    </source>
</reference>
<proteinExistence type="predicted"/>
<evidence type="ECO:0000313" key="3">
    <source>
        <dbReference type="Proteomes" id="UP000003327"/>
    </source>
</evidence>
<name>C9MLU1_9BACT</name>
<gene>
    <name evidence="2" type="ORF">HMPREF0973_00567</name>
</gene>
<organism evidence="2 3">
    <name type="scientific">Prevotella veroralis F0319</name>
    <dbReference type="NCBI Taxonomy" id="649761"/>
    <lineage>
        <taxon>Bacteria</taxon>
        <taxon>Pseudomonadati</taxon>
        <taxon>Bacteroidota</taxon>
        <taxon>Bacteroidia</taxon>
        <taxon>Bacteroidales</taxon>
        <taxon>Prevotellaceae</taxon>
        <taxon>Prevotella</taxon>
    </lineage>
</organism>
<feature type="compositionally biased region" description="Basic residues" evidence="1">
    <location>
        <begin position="9"/>
        <end position="22"/>
    </location>
</feature>
<protein>
    <submittedName>
        <fullName evidence="2">Uncharacterized protein</fullName>
    </submittedName>
</protein>
<dbReference type="Proteomes" id="UP000003327">
    <property type="component" value="Unassembled WGS sequence"/>
</dbReference>
<dbReference type="HOGENOM" id="CLU_2651463_0_0_10"/>
<comment type="caution">
    <text evidence="2">The sequence shown here is derived from an EMBL/GenBank/DDBJ whole genome shotgun (WGS) entry which is preliminary data.</text>
</comment>
<feature type="region of interest" description="Disordered" evidence="1">
    <location>
        <begin position="1"/>
        <end position="24"/>
    </location>
</feature>
<evidence type="ECO:0000256" key="1">
    <source>
        <dbReference type="SAM" id="MobiDB-lite"/>
    </source>
</evidence>
<sequence length="76" mass="8789">MQSYGIGKNGKHRYGYAQKNRRQPSQQSWIGVFRRFFRALLALSSPIMPSCFARKSSTCKKSEDFTKGKRLRLITS</sequence>
<keyword evidence="3" id="KW-1185">Reference proteome</keyword>
<dbReference type="STRING" id="649761.HMPREF0973_00567"/>
<dbReference type="EMBL" id="ACVA01000013">
    <property type="protein sequence ID" value="EEX19625.1"/>
    <property type="molecule type" value="Genomic_DNA"/>
</dbReference>
<dbReference type="AlphaFoldDB" id="C9MLU1"/>